<keyword evidence="3" id="KW-1185">Reference proteome</keyword>
<accession>A0A0B0N4P2</accession>
<dbReference type="AlphaFoldDB" id="A0A0B0N4P2"/>
<keyword evidence="1" id="KW-0812">Transmembrane</keyword>
<reference evidence="3" key="1">
    <citation type="submission" date="2014-09" db="EMBL/GenBank/DDBJ databases">
        <authorList>
            <person name="Mudge J."/>
            <person name="Ramaraj T."/>
            <person name="Lindquist I.E."/>
            <person name="Bharti A.K."/>
            <person name="Sundararajan A."/>
            <person name="Cameron C.T."/>
            <person name="Woodward J.E."/>
            <person name="May G.D."/>
            <person name="Brubaker C."/>
            <person name="Broadhvest J."/>
            <person name="Wilkins T.A."/>
        </authorList>
    </citation>
    <scope>NUCLEOTIDE SEQUENCE</scope>
    <source>
        <strain evidence="3">cv. AKA8401</strain>
    </source>
</reference>
<name>A0A0B0N4P2_GOSAR</name>
<evidence type="ECO:0000313" key="3">
    <source>
        <dbReference type="Proteomes" id="UP000032142"/>
    </source>
</evidence>
<feature type="transmembrane region" description="Helical" evidence="1">
    <location>
        <begin position="34"/>
        <end position="55"/>
    </location>
</feature>
<protein>
    <submittedName>
        <fullName evidence="2">Uncharacterized protein</fullName>
    </submittedName>
</protein>
<evidence type="ECO:0000256" key="1">
    <source>
        <dbReference type="SAM" id="Phobius"/>
    </source>
</evidence>
<sequence length="80" mass="9252">MPLDLMLILQHLESKILKEMGFFRKSSTYLTSDSILIISLCILILTVPILITLLYELFLMPTTLPSNELYLENHFLLGHM</sequence>
<dbReference type="Proteomes" id="UP000032142">
    <property type="component" value="Unassembled WGS sequence"/>
</dbReference>
<gene>
    <name evidence="2" type="ORF">F383_03582</name>
</gene>
<dbReference type="EMBL" id="KN390579">
    <property type="protein sequence ID" value="KHG09373.1"/>
    <property type="molecule type" value="Genomic_DNA"/>
</dbReference>
<proteinExistence type="predicted"/>
<organism evidence="2 3">
    <name type="scientific">Gossypium arboreum</name>
    <name type="common">Tree cotton</name>
    <name type="synonym">Gossypium nanking</name>
    <dbReference type="NCBI Taxonomy" id="29729"/>
    <lineage>
        <taxon>Eukaryota</taxon>
        <taxon>Viridiplantae</taxon>
        <taxon>Streptophyta</taxon>
        <taxon>Embryophyta</taxon>
        <taxon>Tracheophyta</taxon>
        <taxon>Spermatophyta</taxon>
        <taxon>Magnoliopsida</taxon>
        <taxon>eudicotyledons</taxon>
        <taxon>Gunneridae</taxon>
        <taxon>Pentapetalae</taxon>
        <taxon>rosids</taxon>
        <taxon>malvids</taxon>
        <taxon>Malvales</taxon>
        <taxon>Malvaceae</taxon>
        <taxon>Malvoideae</taxon>
        <taxon>Gossypium</taxon>
    </lineage>
</organism>
<keyword evidence="1" id="KW-1133">Transmembrane helix</keyword>
<keyword evidence="1" id="KW-0472">Membrane</keyword>
<evidence type="ECO:0000313" key="2">
    <source>
        <dbReference type="EMBL" id="KHG09373.1"/>
    </source>
</evidence>